<dbReference type="Proteomes" id="UP000638043">
    <property type="component" value="Unassembled WGS sequence"/>
</dbReference>
<evidence type="ECO:0000256" key="1">
    <source>
        <dbReference type="SAM" id="Phobius"/>
    </source>
</evidence>
<reference evidence="3" key="1">
    <citation type="journal article" date="2019" name="Int. J. Syst. Evol. Microbiol.">
        <title>The Global Catalogue of Microorganisms (GCM) 10K type strain sequencing project: providing services to taxonomists for standard genome sequencing and annotation.</title>
        <authorList>
            <consortium name="The Broad Institute Genomics Platform"/>
            <consortium name="The Broad Institute Genome Sequencing Center for Infectious Disease"/>
            <person name="Wu L."/>
            <person name="Ma J."/>
        </authorList>
    </citation>
    <scope>NUCLEOTIDE SEQUENCE [LARGE SCALE GENOMIC DNA]</scope>
    <source>
        <strain evidence="3">CGMCC 4.7181</strain>
    </source>
</reference>
<sequence>MNMRATYAVSAAIIAGVACVLCAVVIFAHAPLAITIAMIASALLAIAVAGGLVGLAVRAGQSS</sequence>
<organism evidence="2 3">
    <name type="scientific">Microbacterium nanhaiense</name>
    <dbReference type="NCBI Taxonomy" id="1301026"/>
    <lineage>
        <taxon>Bacteria</taxon>
        <taxon>Bacillati</taxon>
        <taxon>Actinomycetota</taxon>
        <taxon>Actinomycetes</taxon>
        <taxon>Micrococcales</taxon>
        <taxon>Microbacteriaceae</taxon>
        <taxon>Microbacterium</taxon>
    </lineage>
</organism>
<evidence type="ECO:0000313" key="3">
    <source>
        <dbReference type="Proteomes" id="UP000638043"/>
    </source>
</evidence>
<evidence type="ECO:0000313" key="2">
    <source>
        <dbReference type="EMBL" id="GGO63571.1"/>
    </source>
</evidence>
<gene>
    <name evidence="2" type="ORF">GCM10010910_16440</name>
</gene>
<keyword evidence="1" id="KW-1133">Transmembrane helix</keyword>
<proteinExistence type="predicted"/>
<dbReference type="EMBL" id="BMMQ01000004">
    <property type="protein sequence ID" value="GGO63571.1"/>
    <property type="molecule type" value="Genomic_DNA"/>
</dbReference>
<keyword evidence="1" id="KW-0812">Transmembrane</keyword>
<keyword evidence="1" id="KW-0472">Membrane</keyword>
<keyword evidence="3" id="KW-1185">Reference proteome</keyword>
<dbReference type="PROSITE" id="PS51257">
    <property type="entry name" value="PROKAR_LIPOPROTEIN"/>
    <property type="match status" value="1"/>
</dbReference>
<feature type="transmembrane region" description="Helical" evidence="1">
    <location>
        <begin position="34"/>
        <end position="57"/>
    </location>
</feature>
<name>A0ABQ2N5D1_9MICO</name>
<feature type="transmembrane region" description="Helical" evidence="1">
    <location>
        <begin position="7"/>
        <end position="28"/>
    </location>
</feature>
<dbReference type="RefSeq" id="WP_188700909.1">
    <property type="nucleotide sequence ID" value="NZ_BMMQ01000004.1"/>
</dbReference>
<comment type="caution">
    <text evidence="2">The sequence shown here is derived from an EMBL/GenBank/DDBJ whole genome shotgun (WGS) entry which is preliminary data.</text>
</comment>
<protein>
    <submittedName>
        <fullName evidence="2">Uncharacterized protein</fullName>
    </submittedName>
</protein>
<accession>A0ABQ2N5D1</accession>